<accession>A0A1G7VDS7</accession>
<reference evidence="3 4" key="1">
    <citation type="submission" date="2016-10" db="EMBL/GenBank/DDBJ databases">
        <authorList>
            <person name="de Groot N.N."/>
        </authorList>
    </citation>
    <scope>NUCLEOTIDE SEQUENCE [LARGE SCALE GENOMIC DNA]</scope>
    <source>
        <strain evidence="3 4">LMG 2247</strain>
    </source>
</reference>
<dbReference type="PANTHER" id="PTHR10937:SF4">
    <property type="entry name" value="GLUCOSAMINE-6-PHOSPHATE DEAMINASE"/>
    <property type="match status" value="1"/>
</dbReference>
<dbReference type="Gene3D" id="3.40.50.10490">
    <property type="entry name" value="Glucose-6-phosphate isomerase like protein, domain 1"/>
    <property type="match status" value="2"/>
</dbReference>
<gene>
    <name evidence="3" type="ORF">SAMN05216466_10414</name>
</gene>
<dbReference type="GO" id="GO:0097367">
    <property type="term" value="F:carbohydrate derivative binding"/>
    <property type="evidence" value="ECO:0007669"/>
    <property type="project" value="InterPro"/>
</dbReference>
<evidence type="ECO:0000313" key="4">
    <source>
        <dbReference type="Proteomes" id="UP000199706"/>
    </source>
</evidence>
<dbReference type="GO" id="GO:1901135">
    <property type="term" value="P:carbohydrate derivative metabolic process"/>
    <property type="evidence" value="ECO:0007669"/>
    <property type="project" value="InterPro"/>
</dbReference>
<evidence type="ECO:0000256" key="1">
    <source>
        <dbReference type="ARBA" id="ARBA00022737"/>
    </source>
</evidence>
<keyword evidence="3" id="KW-0808">Transferase</keyword>
<keyword evidence="1" id="KW-0677">Repeat</keyword>
<sequence length="316" mass="33639">MNVTERVIQEQFQFWPAALATPSLEPTDSKFVIVGCGTSYHLAQSIAASFSLRGLTAIAVPGGEWARRRRAYVASDANVHVIALSRSGESTETVQALEVSRAAGLKTTAITCEANSSVTRHADAVVFAKTHPGEGIVMTSSASLMLLMGLRLAGLTLDASVVNDARVTMETVDKALRGALAGRSHFVYLGAGPMYGIAGEGSIKVQEMSLSYAHTYHTMEYRHGPVSLVDDKTLAVLLYSSDTREEEARLAAELTEKGAMVLGFGGPGNVEIELPGSAESRSIMVLPALQILGERVAELRGLDTTAPRHLNKVVTL</sequence>
<dbReference type="OrthoDB" id="9779207at2"/>
<dbReference type="Proteomes" id="UP000199706">
    <property type="component" value="Unassembled WGS sequence"/>
</dbReference>
<dbReference type="AlphaFoldDB" id="A0A1G7VDS7"/>
<dbReference type="EMBL" id="FNCJ01000004">
    <property type="protein sequence ID" value="SDG57509.1"/>
    <property type="molecule type" value="Genomic_DNA"/>
</dbReference>
<protein>
    <submittedName>
        <fullName evidence="3">Glucosamine--fructose-6-phosphate aminotransferase (Isomerizing)</fullName>
    </submittedName>
</protein>
<dbReference type="Pfam" id="PF01380">
    <property type="entry name" value="SIS"/>
    <property type="match status" value="2"/>
</dbReference>
<dbReference type="CDD" id="cd05008">
    <property type="entry name" value="SIS_GlmS_GlmD_1"/>
    <property type="match status" value="1"/>
</dbReference>
<dbReference type="InterPro" id="IPR001347">
    <property type="entry name" value="SIS_dom"/>
</dbReference>
<dbReference type="SUPFAM" id="SSF53697">
    <property type="entry name" value="SIS domain"/>
    <property type="match status" value="1"/>
</dbReference>
<proteinExistence type="predicted"/>
<evidence type="ECO:0000313" key="3">
    <source>
        <dbReference type="EMBL" id="SDG57509.1"/>
    </source>
</evidence>
<feature type="domain" description="SIS" evidence="2">
    <location>
        <begin position="172"/>
        <end position="302"/>
    </location>
</feature>
<dbReference type="PANTHER" id="PTHR10937">
    <property type="entry name" value="GLUCOSAMINE--FRUCTOSE-6-PHOSPHATE AMINOTRANSFERASE, ISOMERIZING"/>
    <property type="match status" value="1"/>
</dbReference>
<dbReference type="RefSeq" id="WP_090684083.1">
    <property type="nucleotide sequence ID" value="NZ_CADERL010000031.1"/>
</dbReference>
<name>A0A1G7VDS7_9BURK</name>
<dbReference type="CDD" id="cd05009">
    <property type="entry name" value="SIS_GlmS_GlmD_2"/>
    <property type="match status" value="1"/>
</dbReference>
<keyword evidence="3" id="KW-0032">Aminotransferase</keyword>
<dbReference type="PROSITE" id="PS51464">
    <property type="entry name" value="SIS"/>
    <property type="match status" value="2"/>
</dbReference>
<organism evidence="3 4">
    <name type="scientific">Paraburkholderia phenazinium</name>
    <dbReference type="NCBI Taxonomy" id="60549"/>
    <lineage>
        <taxon>Bacteria</taxon>
        <taxon>Pseudomonadati</taxon>
        <taxon>Pseudomonadota</taxon>
        <taxon>Betaproteobacteria</taxon>
        <taxon>Burkholderiales</taxon>
        <taxon>Burkholderiaceae</taxon>
        <taxon>Paraburkholderia</taxon>
    </lineage>
</organism>
<dbReference type="InterPro" id="IPR035466">
    <property type="entry name" value="GlmS/AgaS_SIS"/>
</dbReference>
<evidence type="ECO:0000259" key="2">
    <source>
        <dbReference type="PROSITE" id="PS51464"/>
    </source>
</evidence>
<feature type="domain" description="SIS" evidence="2">
    <location>
        <begin position="20"/>
        <end position="160"/>
    </location>
</feature>
<dbReference type="GO" id="GO:0008483">
    <property type="term" value="F:transaminase activity"/>
    <property type="evidence" value="ECO:0007669"/>
    <property type="project" value="UniProtKB-KW"/>
</dbReference>
<dbReference type="InterPro" id="IPR035490">
    <property type="entry name" value="GlmS/FrlB_SIS"/>
</dbReference>
<dbReference type="InterPro" id="IPR046348">
    <property type="entry name" value="SIS_dom_sf"/>
</dbReference>